<dbReference type="EMBL" id="CAJVPZ010015262">
    <property type="protein sequence ID" value="CAG8664636.1"/>
    <property type="molecule type" value="Genomic_DNA"/>
</dbReference>
<evidence type="ECO:0000313" key="2">
    <source>
        <dbReference type="Proteomes" id="UP000789396"/>
    </source>
</evidence>
<accession>A0A9N9HA13</accession>
<protein>
    <submittedName>
        <fullName evidence="1">18607_t:CDS:1</fullName>
    </submittedName>
</protein>
<reference evidence="1" key="1">
    <citation type="submission" date="2021-06" db="EMBL/GenBank/DDBJ databases">
        <authorList>
            <person name="Kallberg Y."/>
            <person name="Tangrot J."/>
            <person name="Rosling A."/>
        </authorList>
    </citation>
    <scope>NUCLEOTIDE SEQUENCE</scope>
    <source>
        <strain evidence="1">IN212</strain>
    </source>
</reference>
<evidence type="ECO:0000313" key="1">
    <source>
        <dbReference type="EMBL" id="CAG8664636.1"/>
    </source>
</evidence>
<proteinExistence type="predicted"/>
<comment type="caution">
    <text evidence="1">The sequence shown here is derived from an EMBL/GenBank/DDBJ whole genome shotgun (WGS) entry which is preliminary data.</text>
</comment>
<gene>
    <name evidence="1" type="ORF">RFULGI_LOCUS8988</name>
</gene>
<dbReference type="AlphaFoldDB" id="A0A9N9HA13"/>
<feature type="non-terminal residue" evidence="1">
    <location>
        <position position="207"/>
    </location>
</feature>
<sequence>ADIIITPLKPVLSEKSVQYLRNHIEIKTNDRHTILKTEEVPIQILSIIHDWLVRALSANKEEFKTAIMTPLKSDESKDLHHFRLIQVNSIKEMQKAFPNFDLIINKADGIGIKVSSNHAVMFIEVSDGPSDPDKKHIKDDAEKLLKEATFGLVSILRNYLDKSAEIAKNIKDGLENQTKELHKLRLSPNNCVPKVRDWLWVLDTKAT</sequence>
<keyword evidence="2" id="KW-1185">Reference proteome</keyword>
<name>A0A9N9HA13_9GLOM</name>
<dbReference type="Proteomes" id="UP000789396">
    <property type="component" value="Unassembled WGS sequence"/>
</dbReference>
<dbReference type="OrthoDB" id="2434219at2759"/>
<organism evidence="1 2">
    <name type="scientific">Racocetra fulgida</name>
    <dbReference type="NCBI Taxonomy" id="60492"/>
    <lineage>
        <taxon>Eukaryota</taxon>
        <taxon>Fungi</taxon>
        <taxon>Fungi incertae sedis</taxon>
        <taxon>Mucoromycota</taxon>
        <taxon>Glomeromycotina</taxon>
        <taxon>Glomeromycetes</taxon>
        <taxon>Diversisporales</taxon>
        <taxon>Gigasporaceae</taxon>
        <taxon>Racocetra</taxon>
    </lineage>
</organism>